<dbReference type="EMBL" id="CAQN01001256">
    <property type="protein sequence ID" value="CCQ70619.1"/>
    <property type="molecule type" value="Genomic_DNA"/>
</dbReference>
<accession>T2JZQ9</accession>
<name>T2JZQ9_CROWT</name>
<reference evidence="1 2" key="1">
    <citation type="submission" date="2013-01" db="EMBL/GenBank/DDBJ databases">
        <authorList>
            <person name="Bench S."/>
        </authorList>
    </citation>
    <scope>NUCLEOTIDE SEQUENCE [LARGE SCALE GENOMIC DNA]</scope>
    <source>
        <strain evidence="1 2">WH 0402</strain>
    </source>
</reference>
<dbReference type="Proteomes" id="UP000018130">
    <property type="component" value="Unassembled WGS sequence"/>
</dbReference>
<organism evidence="1 2">
    <name type="scientific">Crocosphaera watsonii WH 0402</name>
    <dbReference type="NCBI Taxonomy" id="1284629"/>
    <lineage>
        <taxon>Bacteria</taxon>
        <taxon>Bacillati</taxon>
        <taxon>Cyanobacteriota</taxon>
        <taxon>Cyanophyceae</taxon>
        <taxon>Oscillatoriophycideae</taxon>
        <taxon>Chroococcales</taxon>
        <taxon>Aphanothecaceae</taxon>
        <taxon>Crocosphaera</taxon>
    </lineage>
</organism>
<reference evidence="1 2" key="2">
    <citation type="submission" date="2013-09" db="EMBL/GenBank/DDBJ databases">
        <title>Whole genome comparison of six Crocosphaera watsonii strains with differing phenotypes.</title>
        <authorList>
            <person name="Bench S.R."/>
            <person name="Heller P."/>
            <person name="Frank I."/>
            <person name="Arciniega M."/>
            <person name="Shilova I.N."/>
            <person name="Zehr J.P."/>
        </authorList>
    </citation>
    <scope>NUCLEOTIDE SEQUENCE [LARGE SCALE GENOMIC DNA]</scope>
    <source>
        <strain evidence="1 2">WH 0402</strain>
    </source>
</reference>
<protein>
    <submittedName>
        <fullName evidence="1">Uncharacterized protein</fullName>
    </submittedName>
</protein>
<dbReference type="AlphaFoldDB" id="T2JZQ9"/>
<evidence type="ECO:0000313" key="2">
    <source>
        <dbReference type="Proteomes" id="UP000018130"/>
    </source>
</evidence>
<gene>
    <name evidence="1" type="ORF">CWATWH0402_5761</name>
</gene>
<comment type="caution">
    <text evidence="1">The sequence shown here is derived from an EMBL/GenBank/DDBJ whole genome shotgun (WGS) entry which is preliminary data.</text>
</comment>
<evidence type="ECO:0000313" key="1">
    <source>
        <dbReference type="EMBL" id="CCQ70619.1"/>
    </source>
</evidence>
<sequence length="49" mass="5729">MQLQLDLGKANAPYKEVIVEEAISLLLEEMESNRDELIEVLQERQSQRK</sequence>
<proteinExistence type="predicted"/>